<feature type="transmembrane region" description="Helical" evidence="1">
    <location>
        <begin position="162"/>
        <end position="183"/>
    </location>
</feature>
<proteinExistence type="predicted"/>
<dbReference type="EMBL" id="JBHSMA010000008">
    <property type="protein sequence ID" value="MFC5411854.1"/>
    <property type="molecule type" value="Genomic_DNA"/>
</dbReference>
<organism evidence="2 3">
    <name type="scientific">Larkinella bovis</name>
    <dbReference type="NCBI Taxonomy" id="683041"/>
    <lineage>
        <taxon>Bacteria</taxon>
        <taxon>Pseudomonadati</taxon>
        <taxon>Bacteroidota</taxon>
        <taxon>Cytophagia</taxon>
        <taxon>Cytophagales</taxon>
        <taxon>Spirosomataceae</taxon>
        <taxon>Larkinella</taxon>
    </lineage>
</organism>
<reference evidence="3" key="1">
    <citation type="journal article" date="2019" name="Int. J. Syst. Evol. Microbiol.">
        <title>The Global Catalogue of Microorganisms (GCM) 10K type strain sequencing project: providing services to taxonomists for standard genome sequencing and annotation.</title>
        <authorList>
            <consortium name="The Broad Institute Genomics Platform"/>
            <consortium name="The Broad Institute Genome Sequencing Center for Infectious Disease"/>
            <person name="Wu L."/>
            <person name="Ma J."/>
        </authorList>
    </citation>
    <scope>NUCLEOTIDE SEQUENCE [LARGE SCALE GENOMIC DNA]</scope>
    <source>
        <strain evidence="3">CCUG 55250</strain>
    </source>
</reference>
<gene>
    <name evidence="2" type="ORF">ACFPMF_21200</name>
</gene>
<keyword evidence="1" id="KW-0812">Transmembrane</keyword>
<feature type="transmembrane region" description="Helical" evidence="1">
    <location>
        <begin position="47"/>
        <end position="69"/>
    </location>
</feature>
<evidence type="ECO:0008006" key="4">
    <source>
        <dbReference type="Google" id="ProtNLM"/>
    </source>
</evidence>
<feature type="transmembrane region" description="Helical" evidence="1">
    <location>
        <begin position="133"/>
        <end position="150"/>
    </location>
</feature>
<sequence length="208" mass="23544">MTLEELKSTWKTLDDKLSANRRLSEEIVFQLIKDRSKSTLAKMERRLLFAGFIMTGLVLFFGAAMIGNAFDYTSWYFHLPSVLYISLALVALTVVARTYRTLHRVNLSQQTLYDSLKTVLQAHEKAQAALARVWLLCMLAGFLFGVSMVARKFEAYGMAKTSGLLVGQAVLILLLYAAARWIFTLFEDRLGQELRENLQELDSFKAGA</sequence>
<evidence type="ECO:0000256" key="1">
    <source>
        <dbReference type="SAM" id="Phobius"/>
    </source>
</evidence>
<name>A0ABW0IED7_9BACT</name>
<accession>A0ABW0IED7</accession>
<dbReference type="Proteomes" id="UP001596106">
    <property type="component" value="Unassembled WGS sequence"/>
</dbReference>
<dbReference type="RefSeq" id="WP_379848774.1">
    <property type="nucleotide sequence ID" value="NZ_JBHSMA010000008.1"/>
</dbReference>
<keyword evidence="1" id="KW-0472">Membrane</keyword>
<keyword evidence="3" id="KW-1185">Reference proteome</keyword>
<feature type="transmembrane region" description="Helical" evidence="1">
    <location>
        <begin position="75"/>
        <end position="96"/>
    </location>
</feature>
<evidence type="ECO:0000313" key="3">
    <source>
        <dbReference type="Proteomes" id="UP001596106"/>
    </source>
</evidence>
<protein>
    <recommendedName>
        <fullName evidence="4">DUF2721 domain-containing protein</fullName>
    </recommendedName>
</protein>
<evidence type="ECO:0000313" key="2">
    <source>
        <dbReference type="EMBL" id="MFC5411854.1"/>
    </source>
</evidence>
<keyword evidence="1" id="KW-1133">Transmembrane helix</keyword>
<comment type="caution">
    <text evidence="2">The sequence shown here is derived from an EMBL/GenBank/DDBJ whole genome shotgun (WGS) entry which is preliminary data.</text>
</comment>